<dbReference type="EMBL" id="MHLL01000050">
    <property type="protein sequence ID" value="OGZ07879.1"/>
    <property type="molecule type" value="Genomic_DNA"/>
</dbReference>
<comment type="caution">
    <text evidence="2">The sequence shown here is derived from an EMBL/GenBank/DDBJ whole genome shotgun (WGS) entry which is preliminary data.</text>
</comment>
<evidence type="ECO:0000313" key="2">
    <source>
        <dbReference type="EMBL" id="OGZ07879.1"/>
    </source>
</evidence>
<sequence length="96" mass="10732">MRQGGSNEDVAEFAHRKAGGANCGSSPAQSARLYARIKHKETRSAHIVLVHPYGRRTTVSRHSRTIPRGTLGGILRDVNISTDEFLIAYKPKYWQK</sequence>
<accession>A0A1G2D2P9</accession>
<gene>
    <name evidence="2" type="ORF">A3D65_02885</name>
</gene>
<reference evidence="2 3" key="1">
    <citation type="journal article" date="2016" name="Nat. Commun.">
        <title>Thousands of microbial genomes shed light on interconnected biogeochemical processes in an aquifer system.</title>
        <authorList>
            <person name="Anantharaman K."/>
            <person name="Brown C.T."/>
            <person name="Hug L.A."/>
            <person name="Sharon I."/>
            <person name="Castelle C.J."/>
            <person name="Probst A.J."/>
            <person name="Thomas B.C."/>
            <person name="Singh A."/>
            <person name="Wilkins M.J."/>
            <person name="Karaoz U."/>
            <person name="Brodie E.L."/>
            <person name="Williams K.H."/>
            <person name="Hubbard S.S."/>
            <person name="Banfield J.F."/>
        </authorList>
    </citation>
    <scope>NUCLEOTIDE SEQUENCE [LARGE SCALE GENOMIC DNA]</scope>
</reference>
<organism evidence="2 3">
    <name type="scientific">Candidatus Lloydbacteria bacterium RIFCSPHIGHO2_02_FULL_50_13</name>
    <dbReference type="NCBI Taxonomy" id="1798661"/>
    <lineage>
        <taxon>Bacteria</taxon>
        <taxon>Candidatus Lloydiibacteriota</taxon>
    </lineage>
</organism>
<name>A0A1G2D2P9_9BACT</name>
<feature type="region of interest" description="Disordered" evidence="1">
    <location>
        <begin position="1"/>
        <end position="27"/>
    </location>
</feature>
<dbReference type="Proteomes" id="UP000177996">
    <property type="component" value="Unassembled WGS sequence"/>
</dbReference>
<dbReference type="SUPFAM" id="SSF54786">
    <property type="entry name" value="YcfA/nrd intein domain"/>
    <property type="match status" value="1"/>
</dbReference>
<proteinExistence type="predicted"/>
<dbReference type="InterPro" id="IPR038570">
    <property type="entry name" value="HicA_sf"/>
</dbReference>
<dbReference type="AlphaFoldDB" id="A0A1G2D2P9"/>
<evidence type="ECO:0000313" key="3">
    <source>
        <dbReference type="Proteomes" id="UP000177996"/>
    </source>
</evidence>
<protein>
    <submittedName>
        <fullName evidence="2">Uncharacterized protein</fullName>
    </submittedName>
</protein>
<dbReference type="Gene3D" id="3.30.920.30">
    <property type="entry name" value="Hypothetical protein"/>
    <property type="match status" value="1"/>
</dbReference>
<evidence type="ECO:0000256" key="1">
    <source>
        <dbReference type="SAM" id="MobiDB-lite"/>
    </source>
</evidence>